<dbReference type="SMART" id="SM00365">
    <property type="entry name" value="LRR_SD22"/>
    <property type="match status" value="3"/>
</dbReference>
<evidence type="ECO:0000313" key="5">
    <source>
        <dbReference type="EMBL" id="TPX73535.1"/>
    </source>
</evidence>
<feature type="coiled-coil region" evidence="3">
    <location>
        <begin position="439"/>
        <end position="547"/>
    </location>
</feature>
<dbReference type="Pfam" id="PF12799">
    <property type="entry name" value="LRR_4"/>
    <property type="match status" value="1"/>
</dbReference>
<evidence type="ECO:0000256" key="4">
    <source>
        <dbReference type="SAM" id="MobiDB-lite"/>
    </source>
</evidence>
<feature type="compositionally biased region" description="Basic and acidic residues" evidence="4">
    <location>
        <begin position="568"/>
        <end position="582"/>
    </location>
</feature>
<keyword evidence="6" id="KW-1185">Reference proteome</keyword>
<evidence type="ECO:0000256" key="3">
    <source>
        <dbReference type="SAM" id="Coils"/>
    </source>
</evidence>
<keyword evidence="3" id="KW-0175">Coiled coil</keyword>
<dbReference type="PANTHER" id="PTHR15454">
    <property type="entry name" value="NISCHARIN RELATED"/>
    <property type="match status" value="1"/>
</dbReference>
<proteinExistence type="predicted"/>
<dbReference type="EMBL" id="QEAP01000179">
    <property type="protein sequence ID" value="TPX73535.1"/>
    <property type="molecule type" value="Genomic_DNA"/>
</dbReference>
<dbReference type="PROSITE" id="PS51450">
    <property type="entry name" value="LRR"/>
    <property type="match status" value="2"/>
</dbReference>
<feature type="compositionally biased region" description="Polar residues" evidence="4">
    <location>
        <begin position="342"/>
        <end position="364"/>
    </location>
</feature>
<keyword evidence="1" id="KW-0433">Leucine-rich repeat</keyword>
<evidence type="ECO:0008006" key="7">
    <source>
        <dbReference type="Google" id="ProtNLM"/>
    </source>
</evidence>
<reference evidence="5 6" key="1">
    <citation type="journal article" date="2019" name="Sci. Rep.">
        <title>Comparative genomics of chytrid fungi reveal insights into the obligate biotrophic and pathogenic lifestyle of Synchytrium endobioticum.</title>
        <authorList>
            <person name="van de Vossenberg B.T.L.H."/>
            <person name="Warris S."/>
            <person name="Nguyen H.D.T."/>
            <person name="van Gent-Pelzer M.P.E."/>
            <person name="Joly D.L."/>
            <person name="van de Geest H.C."/>
            <person name="Bonants P.J.M."/>
            <person name="Smith D.S."/>
            <person name="Levesque C.A."/>
            <person name="van der Lee T.A.J."/>
        </authorList>
    </citation>
    <scope>NUCLEOTIDE SEQUENCE [LARGE SCALE GENOMIC DNA]</scope>
    <source>
        <strain evidence="5 6">CBS 675.73</strain>
    </source>
</reference>
<accession>A0A507FCR6</accession>
<dbReference type="OrthoDB" id="7451790at2759"/>
<organism evidence="5 6">
    <name type="scientific">Chytriomyces confervae</name>
    <dbReference type="NCBI Taxonomy" id="246404"/>
    <lineage>
        <taxon>Eukaryota</taxon>
        <taxon>Fungi</taxon>
        <taxon>Fungi incertae sedis</taxon>
        <taxon>Chytridiomycota</taxon>
        <taxon>Chytridiomycota incertae sedis</taxon>
        <taxon>Chytridiomycetes</taxon>
        <taxon>Chytridiales</taxon>
        <taxon>Chytriomycetaceae</taxon>
        <taxon>Chytriomyces</taxon>
    </lineage>
</organism>
<dbReference type="InterPro" id="IPR025875">
    <property type="entry name" value="Leu-rich_rpt_4"/>
</dbReference>
<feature type="coiled-coil region" evidence="3">
    <location>
        <begin position="649"/>
        <end position="845"/>
    </location>
</feature>
<comment type="caution">
    <text evidence="5">The sequence shown here is derived from an EMBL/GenBank/DDBJ whole genome shotgun (WGS) entry which is preliminary data.</text>
</comment>
<dbReference type="Gene3D" id="3.80.10.10">
    <property type="entry name" value="Ribonuclease Inhibitor"/>
    <property type="match status" value="1"/>
</dbReference>
<dbReference type="AlphaFoldDB" id="A0A507FCR6"/>
<dbReference type="GO" id="GO:0005737">
    <property type="term" value="C:cytoplasm"/>
    <property type="evidence" value="ECO:0007669"/>
    <property type="project" value="TreeGrafter"/>
</dbReference>
<dbReference type="PANTHER" id="PTHR15454:SF34">
    <property type="entry name" value="LEUCINE-RICH REPEAT AND COILED-COIL DOMAIN-CONTAINING PROTEIN 1"/>
    <property type="match status" value="1"/>
</dbReference>
<feature type="compositionally biased region" description="Low complexity" evidence="4">
    <location>
        <begin position="193"/>
        <end position="204"/>
    </location>
</feature>
<keyword evidence="2" id="KW-0677">Repeat</keyword>
<feature type="coiled-coil region" evidence="3">
    <location>
        <begin position="365"/>
        <end position="413"/>
    </location>
</feature>
<dbReference type="Proteomes" id="UP000320333">
    <property type="component" value="Unassembled WGS sequence"/>
</dbReference>
<name>A0A507FCR6_9FUNG</name>
<evidence type="ECO:0000256" key="1">
    <source>
        <dbReference type="ARBA" id="ARBA00022614"/>
    </source>
</evidence>
<evidence type="ECO:0000313" key="6">
    <source>
        <dbReference type="Proteomes" id="UP000320333"/>
    </source>
</evidence>
<feature type="compositionally biased region" description="Low complexity" evidence="4">
    <location>
        <begin position="307"/>
        <end position="317"/>
    </location>
</feature>
<feature type="region of interest" description="Disordered" evidence="4">
    <location>
        <begin position="560"/>
        <end position="582"/>
    </location>
</feature>
<sequence length="923" mass="105075">MASLTAHNLDSSSRNLDSMRSLILFRTPNLVELNLSCNSIREIEGLESLVNLHRLILSFNKITSLQGIADAASSKLYYIDLKGNLINDFAQLEYLAVIPSLKELVLKSSDPASTIINPICKHPQYSQRVLQILPFISHLDNPTIQSFPDLEAEFEFSDPIIEHKVPQDASIDNRLFHRLERIEETMHSLAHNQQPSHPQQHSPQYNKTTEPANTTNAQMIQYFQAVLDKLDQTRNEVHRRDHLTSVEAESDVTAAARERILSLEAKVASLGKSLNERVHADALRSEALGMMAQAAPSDDESTDGGATIPIKIPTRIPKPSEPGRKLVWKQQNPSVKAEPIQLDQTKPSSHTSGSTNPQTAQPATSDNMAALLKSLETEKQKYSDNERRYAAEIVALNEKLALAEVNASEEKKTRMHVQESIKALQESTALRAENHALVLKEVNQSLEKETAAKQSAEQAAKLLEQKLEESQTQVTKTLLELTSLQASFQEAERDKEVLAKQILQDREERKAFENEMGQELDAYRRSIRKLSKSKLQLESAIQAMQTDRLDFEKRSTEAQSTAISEAVSKTRNELDARHREEKERLEKQVLQKSEEIRVKEDEFQNSIKKEHKKYTELYKAFQEIAEESNQMSKALEESAKSEHDLRTVARELTHLVKDQKLKIAELMRKNEASFVVFEEKCNSMETQLKTLENAKLDLERMKRELDACKETLSERQSRIEALEAEKQIISRSVIEQVSNLNHEIQALHAKVKQLEAGLLEKQAAREEAEQALRIKVKMLDDQNDTIRTLKQNLDNKTRDHSAVLQDINTRESKLEDSLSKEKKKVRELTNELISQNEAFESLQSAFEDCKSERDALHSEVLKVSEKLQERNTSIAHIELEVSRVKSVFAAKEAKLVQERDDLLRTREISVDEVKRHYEAQMSS</sequence>
<feature type="region of interest" description="Disordered" evidence="4">
    <location>
        <begin position="188"/>
        <end position="211"/>
    </location>
</feature>
<dbReference type="InterPro" id="IPR001611">
    <property type="entry name" value="Leu-rich_rpt"/>
</dbReference>
<evidence type="ECO:0000256" key="2">
    <source>
        <dbReference type="ARBA" id="ARBA00022737"/>
    </source>
</evidence>
<gene>
    <name evidence="5" type="ORF">CcCBS67573_g05185</name>
</gene>
<dbReference type="STRING" id="246404.A0A507FCR6"/>
<protein>
    <recommendedName>
        <fullName evidence="7">U2A'/phosphoprotein 32 family A C-terminal domain-containing protein</fullName>
    </recommendedName>
</protein>
<feature type="region of interest" description="Disordered" evidence="4">
    <location>
        <begin position="292"/>
        <end position="364"/>
    </location>
</feature>
<dbReference type="SUPFAM" id="SSF52058">
    <property type="entry name" value="L domain-like"/>
    <property type="match status" value="1"/>
</dbReference>
<dbReference type="InterPro" id="IPR032675">
    <property type="entry name" value="LRR_dom_sf"/>
</dbReference>